<gene>
    <name evidence="2" type="ORF">ANCDUO_02234</name>
</gene>
<feature type="compositionally biased region" description="Polar residues" evidence="1">
    <location>
        <begin position="1"/>
        <end position="18"/>
    </location>
</feature>
<evidence type="ECO:0000256" key="1">
    <source>
        <dbReference type="SAM" id="MobiDB-lite"/>
    </source>
</evidence>
<evidence type="ECO:0008006" key="4">
    <source>
        <dbReference type="Google" id="ProtNLM"/>
    </source>
</evidence>
<proteinExistence type="predicted"/>
<dbReference type="EMBL" id="KN726699">
    <property type="protein sequence ID" value="KIH67435.1"/>
    <property type="molecule type" value="Genomic_DNA"/>
</dbReference>
<dbReference type="AlphaFoldDB" id="A0A0C2H114"/>
<protein>
    <recommendedName>
        <fullName evidence="4">RRM domain-containing protein</fullName>
    </recommendedName>
</protein>
<keyword evidence="3" id="KW-1185">Reference proteome</keyword>
<organism evidence="2 3">
    <name type="scientific">Ancylostoma duodenale</name>
    <dbReference type="NCBI Taxonomy" id="51022"/>
    <lineage>
        <taxon>Eukaryota</taxon>
        <taxon>Metazoa</taxon>
        <taxon>Ecdysozoa</taxon>
        <taxon>Nematoda</taxon>
        <taxon>Chromadorea</taxon>
        <taxon>Rhabditida</taxon>
        <taxon>Rhabditina</taxon>
        <taxon>Rhabditomorpha</taxon>
        <taxon>Strongyloidea</taxon>
        <taxon>Ancylostomatidae</taxon>
        <taxon>Ancylostomatinae</taxon>
        <taxon>Ancylostoma</taxon>
    </lineage>
</organism>
<dbReference type="Proteomes" id="UP000054047">
    <property type="component" value="Unassembled WGS sequence"/>
</dbReference>
<accession>A0A0C2H114</accession>
<name>A0A0C2H114_9BILA</name>
<sequence>MTTSLSNASNGTASPKSTELSRRRTPSPRGKDNSRANPPRLMSSTGKRLIRSEGHRREQGRSPDSVNFCGGLSGPSASSASVCATTISSGGLQGVYVERLPPRSDGTVKEAIRDALKKHGRIVDISIEGDGDARKALVIFQRYSSRLF</sequence>
<feature type="compositionally biased region" description="Basic and acidic residues" evidence="1">
    <location>
        <begin position="50"/>
        <end position="61"/>
    </location>
</feature>
<evidence type="ECO:0000313" key="3">
    <source>
        <dbReference type="Proteomes" id="UP000054047"/>
    </source>
</evidence>
<reference evidence="2 3" key="1">
    <citation type="submission" date="2013-12" db="EMBL/GenBank/DDBJ databases">
        <title>Draft genome of the parsitic nematode Ancylostoma duodenale.</title>
        <authorList>
            <person name="Mitreva M."/>
        </authorList>
    </citation>
    <scope>NUCLEOTIDE SEQUENCE [LARGE SCALE GENOMIC DNA]</scope>
    <source>
        <strain evidence="2 3">Zhejiang</strain>
    </source>
</reference>
<evidence type="ECO:0000313" key="2">
    <source>
        <dbReference type="EMBL" id="KIH67435.1"/>
    </source>
</evidence>
<feature type="region of interest" description="Disordered" evidence="1">
    <location>
        <begin position="1"/>
        <end position="80"/>
    </location>
</feature>